<accession>A0A9Q5N8L6</accession>
<comment type="caution">
    <text evidence="2">The sequence shown here is derived from an EMBL/GenBank/DDBJ whole genome shotgun (WGS) entry which is preliminary data.</text>
</comment>
<evidence type="ECO:0000313" key="2">
    <source>
        <dbReference type="EMBL" id="OCB90810.1"/>
    </source>
</evidence>
<organism evidence="2 3">
    <name type="scientific">Sanghuangporus baumii</name>
    <name type="common">Phellinus baumii</name>
    <dbReference type="NCBI Taxonomy" id="108892"/>
    <lineage>
        <taxon>Eukaryota</taxon>
        <taxon>Fungi</taxon>
        <taxon>Dikarya</taxon>
        <taxon>Basidiomycota</taxon>
        <taxon>Agaricomycotina</taxon>
        <taxon>Agaricomycetes</taxon>
        <taxon>Hymenochaetales</taxon>
        <taxon>Hymenochaetaceae</taxon>
        <taxon>Sanghuangporus</taxon>
    </lineage>
</organism>
<dbReference type="Proteomes" id="UP000757232">
    <property type="component" value="Unassembled WGS sequence"/>
</dbReference>
<dbReference type="AlphaFoldDB" id="A0A9Q5N8L6"/>
<name>A0A9Q5N8L6_SANBA</name>
<gene>
    <name evidence="2" type="ORF">A7U60_g1919</name>
</gene>
<feature type="compositionally biased region" description="Basic and acidic residues" evidence="1">
    <location>
        <begin position="82"/>
        <end position="93"/>
    </location>
</feature>
<evidence type="ECO:0000256" key="1">
    <source>
        <dbReference type="SAM" id="MobiDB-lite"/>
    </source>
</evidence>
<dbReference type="OrthoDB" id="3266650at2759"/>
<evidence type="ECO:0000313" key="3">
    <source>
        <dbReference type="Proteomes" id="UP000757232"/>
    </source>
</evidence>
<reference evidence="2" key="1">
    <citation type="submission" date="2016-06" db="EMBL/GenBank/DDBJ databases">
        <title>Draft Genome sequence of the fungus Inonotus baumii.</title>
        <authorList>
            <person name="Zhu H."/>
            <person name="Lin W."/>
        </authorList>
    </citation>
    <scope>NUCLEOTIDE SEQUENCE</scope>
    <source>
        <strain evidence="2">821</strain>
    </source>
</reference>
<keyword evidence="3" id="KW-1185">Reference proteome</keyword>
<dbReference type="EMBL" id="LNZH02000116">
    <property type="protein sequence ID" value="OCB90810.1"/>
    <property type="molecule type" value="Genomic_DNA"/>
</dbReference>
<feature type="region of interest" description="Disordered" evidence="1">
    <location>
        <begin position="78"/>
        <end position="97"/>
    </location>
</feature>
<proteinExistence type="predicted"/>
<protein>
    <submittedName>
        <fullName evidence="2">Uncharacterized protein</fullName>
    </submittedName>
</protein>
<sequence length="218" mass="24382">MNDLRAVFPPLVLFSRCQPPTPPHFLDSRKGAVMPIVVRERDSDVEDETVFPLLAPDDNNGVASTSAEPGNYKLHVRTQVSESRRNDEREPPKLKRRTPLPLGQLFVLFGTRLSEPIAYTQIFPYINQVGIKTSLHSESCPLWGRRKLARVDIHMRKTLALGKFCRTRLVSVNRLPPEGRSESKFGSELAILLSLTERITTFARTISGLPVTAATPVA</sequence>